<dbReference type="GO" id="GO:0052621">
    <property type="term" value="F:diguanylate cyclase activity"/>
    <property type="evidence" value="ECO:0007669"/>
    <property type="project" value="UniProtKB-EC"/>
</dbReference>
<gene>
    <name evidence="6" type="ORF">GMST_06220</name>
</gene>
<dbReference type="InterPro" id="IPR001789">
    <property type="entry name" value="Sig_transdc_resp-reg_receiver"/>
</dbReference>
<accession>A0A6V8MEC1</accession>
<dbReference type="SMART" id="SM00448">
    <property type="entry name" value="REC"/>
    <property type="match status" value="1"/>
</dbReference>
<dbReference type="SUPFAM" id="SSF55073">
    <property type="entry name" value="Nucleotide cyclase"/>
    <property type="match status" value="1"/>
</dbReference>
<dbReference type="InterPro" id="IPR011006">
    <property type="entry name" value="CheY-like_superfamily"/>
</dbReference>
<dbReference type="PANTHER" id="PTHR45138:SF9">
    <property type="entry name" value="DIGUANYLATE CYCLASE DGCM-RELATED"/>
    <property type="match status" value="1"/>
</dbReference>
<keyword evidence="7" id="KW-1185">Reference proteome</keyword>
<dbReference type="InterPro" id="IPR000160">
    <property type="entry name" value="GGDEF_dom"/>
</dbReference>
<dbReference type="InterPro" id="IPR029787">
    <property type="entry name" value="Nucleotide_cyclase"/>
</dbReference>
<proteinExistence type="predicted"/>
<dbReference type="PROSITE" id="PS50110">
    <property type="entry name" value="RESPONSE_REGULATORY"/>
    <property type="match status" value="1"/>
</dbReference>
<dbReference type="GO" id="GO:1902201">
    <property type="term" value="P:negative regulation of bacterial-type flagellum-dependent cell motility"/>
    <property type="evidence" value="ECO:0007669"/>
    <property type="project" value="TreeGrafter"/>
</dbReference>
<evidence type="ECO:0000313" key="6">
    <source>
        <dbReference type="EMBL" id="GFO58297.1"/>
    </source>
</evidence>
<dbReference type="GO" id="GO:0043709">
    <property type="term" value="P:cell adhesion involved in single-species biofilm formation"/>
    <property type="evidence" value="ECO:0007669"/>
    <property type="project" value="TreeGrafter"/>
</dbReference>
<evidence type="ECO:0000256" key="1">
    <source>
        <dbReference type="ARBA" id="ARBA00012528"/>
    </source>
</evidence>
<dbReference type="GO" id="GO:0005886">
    <property type="term" value="C:plasma membrane"/>
    <property type="evidence" value="ECO:0007669"/>
    <property type="project" value="TreeGrafter"/>
</dbReference>
<dbReference type="Gene3D" id="3.40.50.2300">
    <property type="match status" value="1"/>
</dbReference>
<dbReference type="RefSeq" id="WP_183353140.1">
    <property type="nucleotide sequence ID" value="NZ_BLXX01000001.1"/>
</dbReference>
<keyword evidence="3" id="KW-0597">Phosphoprotein</keyword>
<dbReference type="InterPro" id="IPR050469">
    <property type="entry name" value="Diguanylate_Cyclase"/>
</dbReference>
<evidence type="ECO:0000259" key="4">
    <source>
        <dbReference type="PROSITE" id="PS50110"/>
    </source>
</evidence>
<evidence type="ECO:0000256" key="3">
    <source>
        <dbReference type="PROSITE-ProRule" id="PRU00169"/>
    </source>
</evidence>
<dbReference type="FunFam" id="3.30.70.270:FF:000001">
    <property type="entry name" value="Diguanylate cyclase domain protein"/>
    <property type="match status" value="1"/>
</dbReference>
<dbReference type="CDD" id="cd01949">
    <property type="entry name" value="GGDEF"/>
    <property type="match status" value="1"/>
</dbReference>
<evidence type="ECO:0000313" key="7">
    <source>
        <dbReference type="Proteomes" id="UP000556026"/>
    </source>
</evidence>
<evidence type="ECO:0000259" key="5">
    <source>
        <dbReference type="PROSITE" id="PS50887"/>
    </source>
</evidence>
<sequence length="314" mass="34843">MRILIAEDEPAFRQILEKILTGWGYEVRVAEDGSAAYRILSGEDPPRLAILDWKMPGLEGVEICRRLREEKPEHYLYIILLTSQQREEDLVQGMEAGADDYLIKPFKLNELRVRLRAGRRIIELNEELLAARAILQEKATHDPLTGLRNREEILDALDKEFARVGRDGGCFTIIMADLDHFKEVNDSYGHLAGDEVLRISAQRMLRLMRPYDAVGRYGGEEFLLVLPECCGGCARAFAERLRAGLAERPMDTSEGAIDVTVSLGVAASGAAAGREGARGLIKAADDALYRAKANGRNRVELAEGAAVRGCPNHD</sequence>
<dbReference type="SUPFAM" id="SSF52172">
    <property type="entry name" value="CheY-like"/>
    <property type="match status" value="1"/>
</dbReference>
<dbReference type="AlphaFoldDB" id="A0A6V8MEC1"/>
<feature type="modified residue" description="4-aspartylphosphate" evidence="3">
    <location>
        <position position="52"/>
    </location>
</feature>
<feature type="domain" description="GGDEF" evidence="5">
    <location>
        <begin position="169"/>
        <end position="304"/>
    </location>
</feature>
<evidence type="ECO:0000256" key="2">
    <source>
        <dbReference type="ARBA" id="ARBA00034247"/>
    </source>
</evidence>
<dbReference type="PROSITE" id="PS50887">
    <property type="entry name" value="GGDEF"/>
    <property type="match status" value="1"/>
</dbReference>
<dbReference type="Proteomes" id="UP000556026">
    <property type="component" value="Unassembled WGS sequence"/>
</dbReference>
<name>A0A6V8MEC1_9BACT</name>
<dbReference type="Pfam" id="PF00990">
    <property type="entry name" value="GGDEF"/>
    <property type="match status" value="1"/>
</dbReference>
<organism evidence="6 7">
    <name type="scientific">Geomonas silvestris</name>
    <dbReference type="NCBI Taxonomy" id="2740184"/>
    <lineage>
        <taxon>Bacteria</taxon>
        <taxon>Pseudomonadati</taxon>
        <taxon>Thermodesulfobacteriota</taxon>
        <taxon>Desulfuromonadia</taxon>
        <taxon>Geobacterales</taxon>
        <taxon>Geobacteraceae</taxon>
        <taxon>Geomonas</taxon>
    </lineage>
</organism>
<dbReference type="InterPro" id="IPR043128">
    <property type="entry name" value="Rev_trsase/Diguanyl_cyclase"/>
</dbReference>
<dbReference type="SMART" id="SM00267">
    <property type="entry name" value="GGDEF"/>
    <property type="match status" value="1"/>
</dbReference>
<dbReference type="Gene3D" id="3.30.70.270">
    <property type="match status" value="1"/>
</dbReference>
<dbReference type="Pfam" id="PF00072">
    <property type="entry name" value="Response_reg"/>
    <property type="match status" value="1"/>
</dbReference>
<dbReference type="NCBIfam" id="TIGR00254">
    <property type="entry name" value="GGDEF"/>
    <property type="match status" value="1"/>
</dbReference>
<dbReference type="EMBL" id="BLXX01000001">
    <property type="protein sequence ID" value="GFO58297.1"/>
    <property type="molecule type" value="Genomic_DNA"/>
</dbReference>
<dbReference type="CDD" id="cd17574">
    <property type="entry name" value="REC_OmpR"/>
    <property type="match status" value="1"/>
</dbReference>
<dbReference type="PANTHER" id="PTHR45138">
    <property type="entry name" value="REGULATORY COMPONENTS OF SENSORY TRANSDUCTION SYSTEM"/>
    <property type="match status" value="1"/>
</dbReference>
<comment type="catalytic activity">
    <reaction evidence="2">
        <text>2 GTP = 3',3'-c-di-GMP + 2 diphosphate</text>
        <dbReference type="Rhea" id="RHEA:24898"/>
        <dbReference type="ChEBI" id="CHEBI:33019"/>
        <dbReference type="ChEBI" id="CHEBI:37565"/>
        <dbReference type="ChEBI" id="CHEBI:58805"/>
        <dbReference type="EC" id="2.7.7.65"/>
    </reaction>
</comment>
<comment type="caution">
    <text evidence="6">The sequence shown here is derived from an EMBL/GenBank/DDBJ whole genome shotgun (WGS) entry which is preliminary data.</text>
</comment>
<protein>
    <recommendedName>
        <fullName evidence="1">diguanylate cyclase</fullName>
        <ecNumber evidence="1">2.7.7.65</ecNumber>
    </recommendedName>
</protein>
<feature type="domain" description="Response regulatory" evidence="4">
    <location>
        <begin position="2"/>
        <end position="119"/>
    </location>
</feature>
<dbReference type="EC" id="2.7.7.65" evidence="1"/>
<reference evidence="7" key="1">
    <citation type="submission" date="2020-06" db="EMBL/GenBank/DDBJ databases">
        <title>Draft genomic sequence of Geomonas sp. Red330.</title>
        <authorList>
            <person name="Itoh H."/>
            <person name="Zhenxing X."/>
            <person name="Ushijima N."/>
            <person name="Masuda Y."/>
            <person name="Shiratori Y."/>
            <person name="Senoo K."/>
        </authorList>
    </citation>
    <scope>NUCLEOTIDE SEQUENCE [LARGE SCALE GENOMIC DNA]</scope>
    <source>
        <strain evidence="7">Red330</strain>
    </source>
</reference>
<dbReference type="GO" id="GO:0000160">
    <property type="term" value="P:phosphorelay signal transduction system"/>
    <property type="evidence" value="ECO:0007669"/>
    <property type="project" value="InterPro"/>
</dbReference>